<dbReference type="SUPFAM" id="SSF53850">
    <property type="entry name" value="Periplasmic binding protein-like II"/>
    <property type="match status" value="1"/>
</dbReference>
<comment type="subunit">
    <text evidence="5">The complex is composed of two ATP-binding proteins (ModC), two transmembrane proteins (ModB) and a solute-binding protein (ModA).</text>
</comment>
<gene>
    <name evidence="8" type="ORF">SAMN02745130_01699</name>
</gene>
<dbReference type="Pfam" id="PF13531">
    <property type="entry name" value="SBP_bac_11"/>
    <property type="match status" value="1"/>
</dbReference>
<evidence type="ECO:0000256" key="3">
    <source>
        <dbReference type="ARBA" id="ARBA00022723"/>
    </source>
</evidence>
<dbReference type="GO" id="GO:1901359">
    <property type="term" value="F:tungstate binding"/>
    <property type="evidence" value="ECO:0007669"/>
    <property type="project" value="UniProtKB-ARBA"/>
</dbReference>
<evidence type="ECO:0000256" key="7">
    <source>
        <dbReference type="SAM" id="SignalP"/>
    </source>
</evidence>
<dbReference type="CDD" id="cd13539">
    <property type="entry name" value="PBP2_AvModA"/>
    <property type="match status" value="1"/>
</dbReference>
<proteinExistence type="inferred from homology"/>
<dbReference type="AlphaFoldDB" id="A0A1T4WHW8"/>
<keyword evidence="2 6" id="KW-0500">Molybdenum</keyword>
<reference evidence="9" key="1">
    <citation type="submission" date="2017-02" db="EMBL/GenBank/DDBJ databases">
        <authorList>
            <person name="Varghese N."/>
            <person name="Submissions S."/>
        </authorList>
    </citation>
    <scope>NUCLEOTIDE SEQUENCE [LARGE SCALE GENOMIC DNA]</scope>
    <source>
        <strain evidence="9">ATCC 49788</strain>
    </source>
</reference>
<dbReference type="PANTHER" id="PTHR30632:SF14">
    <property type="entry name" value="TUNGSTATE_MOLYBDATE_CHROMATE-BINDING PROTEIN MODA"/>
    <property type="match status" value="1"/>
</dbReference>
<dbReference type="PANTHER" id="PTHR30632">
    <property type="entry name" value="MOLYBDATE-BINDING PERIPLASMIC PROTEIN"/>
    <property type="match status" value="1"/>
</dbReference>
<sequence>MKKRLLSLVLLNSVYSSVLSADEVYVAVASNFFAPLAVLAQAFKAETGHELKVSTGSTGKLYAQIEHGAPFQVFLSADSKTPQQLVAAKLAVAESQFTYALGKLVLWSSEPNKLAEPVEVLKKNEFQHLALANPTTAPYGKAALEVLDSLGLSQSLASKQVQGENISQTYDFVATGNAELGFVALSQVQKEGELTQGSVWLIPEDLYTPIQQDAVLLVRGQAQPAALSFLKFLASKPAQTMISAYGYGLPKAD</sequence>
<evidence type="ECO:0000256" key="1">
    <source>
        <dbReference type="ARBA" id="ARBA00009175"/>
    </source>
</evidence>
<dbReference type="PIRSF" id="PIRSF004846">
    <property type="entry name" value="ModA"/>
    <property type="match status" value="1"/>
</dbReference>
<comment type="similarity">
    <text evidence="1">Belongs to the bacterial solute-binding protein ModA family.</text>
</comment>
<evidence type="ECO:0000313" key="8">
    <source>
        <dbReference type="EMBL" id="SKA76936.1"/>
    </source>
</evidence>
<dbReference type="Proteomes" id="UP000190460">
    <property type="component" value="Unassembled WGS sequence"/>
</dbReference>
<evidence type="ECO:0000256" key="6">
    <source>
        <dbReference type="PIRSR" id="PIRSR004846-1"/>
    </source>
</evidence>
<feature type="signal peptide" evidence="7">
    <location>
        <begin position="1"/>
        <end position="21"/>
    </location>
</feature>
<evidence type="ECO:0000313" key="9">
    <source>
        <dbReference type="Proteomes" id="UP000190460"/>
    </source>
</evidence>
<evidence type="ECO:0000256" key="5">
    <source>
        <dbReference type="ARBA" id="ARBA00062515"/>
    </source>
</evidence>
<dbReference type="Gene3D" id="3.40.190.10">
    <property type="entry name" value="Periplasmic binding protein-like II"/>
    <property type="match status" value="2"/>
</dbReference>
<dbReference type="InterPro" id="IPR050682">
    <property type="entry name" value="ModA/WtpA"/>
</dbReference>
<feature type="chain" id="PRO_5013341158" evidence="7">
    <location>
        <begin position="22"/>
        <end position="253"/>
    </location>
</feature>
<feature type="binding site" evidence="6">
    <location>
        <position position="58"/>
    </location>
    <ligand>
        <name>molybdate</name>
        <dbReference type="ChEBI" id="CHEBI:36264"/>
    </ligand>
</feature>
<dbReference type="NCBIfam" id="TIGR01256">
    <property type="entry name" value="modA"/>
    <property type="match status" value="1"/>
</dbReference>
<evidence type="ECO:0000256" key="2">
    <source>
        <dbReference type="ARBA" id="ARBA00022505"/>
    </source>
</evidence>
<dbReference type="EMBL" id="FUYB01000006">
    <property type="protein sequence ID" value="SKA76936.1"/>
    <property type="molecule type" value="Genomic_DNA"/>
</dbReference>
<dbReference type="GO" id="GO:0030973">
    <property type="term" value="F:molybdate ion binding"/>
    <property type="evidence" value="ECO:0007669"/>
    <property type="project" value="InterPro"/>
</dbReference>
<evidence type="ECO:0000256" key="4">
    <source>
        <dbReference type="ARBA" id="ARBA00022729"/>
    </source>
</evidence>
<protein>
    <submittedName>
        <fullName evidence="8">Molybdate transport system substrate-binding protein</fullName>
    </submittedName>
</protein>
<dbReference type="InterPro" id="IPR005950">
    <property type="entry name" value="ModA"/>
</dbReference>
<organism evidence="8 9">
    <name type="scientific">Thiothrix eikelboomii</name>
    <dbReference type="NCBI Taxonomy" id="92487"/>
    <lineage>
        <taxon>Bacteria</taxon>
        <taxon>Pseudomonadati</taxon>
        <taxon>Pseudomonadota</taxon>
        <taxon>Gammaproteobacteria</taxon>
        <taxon>Thiotrichales</taxon>
        <taxon>Thiotrichaceae</taxon>
        <taxon>Thiothrix</taxon>
    </lineage>
</organism>
<dbReference type="STRING" id="92487.SAMN02745130_01699"/>
<dbReference type="OrthoDB" id="9785015at2"/>
<dbReference type="FunFam" id="3.40.190.10:FF:000035">
    <property type="entry name" value="Molybdate ABC transporter substrate-binding protein"/>
    <property type="match status" value="1"/>
</dbReference>
<keyword evidence="3 6" id="KW-0479">Metal-binding</keyword>
<keyword evidence="4 7" id="KW-0732">Signal</keyword>
<keyword evidence="9" id="KW-1185">Reference proteome</keyword>
<name>A0A1T4WHW8_9GAMM</name>
<dbReference type="GO" id="GO:0015689">
    <property type="term" value="P:molybdate ion transport"/>
    <property type="evidence" value="ECO:0007669"/>
    <property type="project" value="InterPro"/>
</dbReference>
<dbReference type="RefSeq" id="WP_078922171.1">
    <property type="nucleotide sequence ID" value="NZ_FUYB01000006.1"/>
</dbReference>
<accession>A0A1T4WHW8</accession>
<dbReference type="GO" id="GO:0046872">
    <property type="term" value="F:metal ion binding"/>
    <property type="evidence" value="ECO:0007669"/>
    <property type="project" value="UniProtKB-KW"/>
</dbReference>
<feature type="binding site" evidence="6">
    <location>
        <position position="166"/>
    </location>
    <ligand>
        <name>molybdate</name>
        <dbReference type="ChEBI" id="CHEBI:36264"/>
    </ligand>
</feature>
<dbReference type="InterPro" id="IPR044084">
    <property type="entry name" value="AvModA-like_subst-bd"/>
</dbReference>